<gene>
    <name evidence="7" type="ORF">TWF694_002496</name>
</gene>
<dbReference type="PANTHER" id="PTHR19304">
    <property type="entry name" value="CYCLIC-AMP RESPONSE ELEMENT BINDING PROTEIN"/>
    <property type="match status" value="1"/>
</dbReference>
<feature type="compositionally biased region" description="Acidic residues" evidence="5">
    <location>
        <begin position="302"/>
        <end position="311"/>
    </location>
</feature>
<sequence length="493" mass="54599">MAAVAKHPTIAGGNLLTVDALPSSQLTPNFFSSIFNDGMNPFDECFGTPTPGGLSALSGSAFRKELHQLGSDKSKLIKDEALPSINTRLDQTLTPEQSPKSLTTTDTSLPSQMRLSRSPSPFTFSIATTFPDSPVSPITPLTSPEELTPNGVVTKEIVTSLNFMEPVLLPATNRKSFSTLDSSKMAPQKRNMSLPQNWNSTGVEFPEIPDIFEQRPETGKIRRKSLPRGVECQVKPTTRSKTRSLDAPVPQLISRMDGIFVTENIPSSEIKAEPASPTSVSFNSMNPAPIKAGRKRKSSAMIDEDDEDDGNLNETDKRARFLERNRIAASKCRKKKKIMNQRLEDKSRLLVQQNRFLSATLAKLRSDVLRLKQMVLTHHGCGNAPIEQYLQQESEKYLAADNDEVTKKIKDEDSKLPNISKVTGLSGAIKLEDMKPSAWLSEFHSFQEVESEALKRSSHILDFNDDDFQKLLLGDQLTSLDEDFDGSPPSLYE</sequence>
<dbReference type="AlphaFoldDB" id="A0AAV9X253"/>
<keyword evidence="4" id="KW-0539">Nucleus</keyword>
<evidence type="ECO:0000256" key="5">
    <source>
        <dbReference type="SAM" id="MobiDB-lite"/>
    </source>
</evidence>
<evidence type="ECO:0000259" key="6">
    <source>
        <dbReference type="PROSITE" id="PS50217"/>
    </source>
</evidence>
<dbReference type="InterPro" id="IPR004827">
    <property type="entry name" value="bZIP"/>
</dbReference>
<evidence type="ECO:0000256" key="3">
    <source>
        <dbReference type="ARBA" id="ARBA00023163"/>
    </source>
</evidence>
<dbReference type="PROSITE" id="PS00036">
    <property type="entry name" value="BZIP_BASIC"/>
    <property type="match status" value="1"/>
</dbReference>
<protein>
    <recommendedName>
        <fullName evidence="6">BZIP domain-containing protein</fullName>
    </recommendedName>
</protein>
<dbReference type="GO" id="GO:0003700">
    <property type="term" value="F:DNA-binding transcription factor activity"/>
    <property type="evidence" value="ECO:0007669"/>
    <property type="project" value="InterPro"/>
</dbReference>
<dbReference type="InterPro" id="IPR046347">
    <property type="entry name" value="bZIP_sf"/>
</dbReference>
<dbReference type="CDD" id="cd14687">
    <property type="entry name" value="bZIP_ATF2"/>
    <property type="match status" value="1"/>
</dbReference>
<keyword evidence="2" id="KW-0805">Transcription regulation</keyword>
<dbReference type="SMART" id="SM00338">
    <property type="entry name" value="BRLZ"/>
    <property type="match status" value="1"/>
</dbReference>
<proteinExistence type="predicted"/>
<dbReference type="EMBL" id="JAVHJO010000011">
    <property type="protein sequence ID" value="KAK6533558.1"/>
    <property type="molecule type" value="Genomic_DNA"/>
</dbReference>
<evidence type="ECO:0000256" key="4">
    <source>
        <dbReference type="ARBA" id="ARBA00023242"/>
    </source>
</evidence>
<dbReference type="Gene3D" id="1.20.5.170">
    <property type="match status" value="1"/>
</dbReference>
<evidence type="ECO:0000313" key="8">
    <source>
        <dbReference type="Proteomes" id="UP001365542"/>
    </source>
</evidence>
<feature type="compositionally biased region" description="Polar residues" evidence="5">
    <location>
        <begin position="276"/>
        <end position="286"/>
    </location>
</feature>
<name>A0AAV9X253_9PEZI</name>
<dbReference type="GO" id="GO:0005634">
    <property type="term" value="C:nucleus"/>
    <property type="evidence" value="ECO:0007669"/>
    <property type="project" value="UniProtKB-SubCell"/>
</dbReference>
<comment type="subcellular location">
    <subcellularLocation>
        <location evidence="1">Nucleus</location>
    </subcellularLocation>
</comment>
<feature type="domain" description="BZIP" evidence="6">
    <location>
        <begin position="315"/>
        <end position="378"/>
    </location>
</feature>
<organism evidence="7 8">
    <name type="scientific">Orbilia ellipsospora</name>
    <dbReference type="NCBI Taxonomy" id="2528407"/>
    <lineage>
        <taxon>Eukaryota</taxon>
        <taxon>Fungi</taxon>
        <taxon>Dikarya</taxon>
        <taxon>Ascomycota</taxon>
        <taxon>Pezizomycotina</taxon>
        <taxon>Orbiliomycetes</taxon>
        <taxon>Orbiliales</taxon>
        <taxon>Orbiliaceae</taxon>
        <taxon>Orbilia</taxon>
    </lineage>
</organism>
<accession>A0AAV9X253</accession>
<evidence type="ECO:0000313" key="7">
    <source>
        <dbReference type="EMBL" id="KAK6533558.1"/>
    </source>
</evidence>
<feature type="region of interest" description="Disordered" evidence="5">
    <location>
        <begin position="270"/>
        <end position="313"/>
    </location>
</feature>
<dbReference type="InterPro" id="IPR051027">
    <property type="entry name" value="bZIP_transcription_factors"/>
</dbReference>
<dbReference type="PROSITE" id="PS50217">
    <property type="entry name" value="BZIP"/>
    <property type="match status" value="1"/>
</dbReference>
<dbReference type="Proteomes" id="UP001365542">
    <property type="component" value="Unassembled WGS sequence"/>
</dbReference>
<dbReference type="SUPFAM" id="SSF57959">
    <property type="entry name" value="Leucine zipper domain"/>
    <property type="match status" value="1"/>
</dbReference>
<keyword evidence="3" id="KW-0804">Transcription</keyword>
<dbReference type="Pfam" id="PF00170">
    <property type="entry name" value="bZIP_1"/>
    <property type="match status" value="1"/>
</dbReference>
<comment type="caution">
    <text evidence="7">The sequence shown here is derived from an EMBL/GenBank/DDBJ whole genome shotgun (WGS) entry which is preliminary data.</text>
</comment>
<keyword evidence="8" id="KW-1185">Reference proteome</keyword>
<evidence type="ECO:0000256" key="1">
    <source>
        <dbReference type="ARBA" id="ARBA00004123"/>
    </source>
</evidence>
<feature type="region of interest" description="Disordered" evidence="5">
    <location>
        <begin position="92"/>
        <end position="115"/>
    </location>
</feature>
<reference evidence="7 8" key="1">
    <citation type="submission" date="2019-10" db="EMBL/GenBank/DDBJ databases">
        <authorList>
            <person name="Palmer J.M."/>
        </authorList>
    </citation>
    <scope>NUCLEOTIDE SEQUENCE [LARGE SCALE GENOMIC DNA]</scope>
    <source>
        <strain evidence="7 8">TWF694</strain>
    </source>
</reference>
<evidence type="ECO:0000256" key="2">
    <source>
        <dbReference type="ARBA" id="ARBA00023015"/>
    </source>
</evidence>